<dbReference type="Proteomes" id="UP000663880">
    <property type="component" value="Unassembled WGS sequence"/>
</dbReference>
<gene>
    <name evidence="2" type="ORF">PMACD_LOCUS15889</name>
</gene>
<feature type="compositionally biased region" description="Basic and acidic residues" evidence="1">
    <location>
        <begin position="22"/>
        <end position="31"/>
    </location>
</feature>
<feature type="region of interest" description="Disordered" evidence="1">
    <location>
        <begin position="397"/>
        <end position="449"/>
    </location>
</feature>
<sequence>MECEENGGKCWSPACRVKRKRRTDDARDLHMPHTHPMPGTSSSQSMHNKDFHPRKFIQTNIIFNLPTRDPFMNNMDEISYWVYTKRAPCLYDYDKLMKKQTSEAHSSRDYALPVENEVSPPKKKKKNLLDNNSYLSEKQQNVYFETPQQNLKRVVNNCKSISSGSGIEVNIKNTSTPKPKKPRIHKINKNSLTRRNKTARSTPKVESPSQQQNLRRSLRLQQSMNTTGIFDSSVEIVNESAINGIRSQEMIQAKQGEDSMKILDSELSRSKKEIIKRKSKNEVCNGEYEDYSDVSGFTANYIRSTKLKKTPRKVRRRTNKITIQGSGQNVEDGNKVIVCVNKSMNTGEEASAVLNNSTDSSQNVINLITVSNKEKSKRISQSTSLLKFVNSTDEKHISKNNNGHLANESFQSGSSATSRYPRRVKNTQNKRKTPQKKNDRKENSPERFVYRTRSRKRLIENTCEQINSNEESSSPVINVGNPVSAKKNIRNTDAPQQKCITSIKKQSLKKDSLRDKSGFATCFSDSDSDVEPKQRKFFC</sequence>
<feature type="compositionally biased region" description="Polar residues" evidence="1">
    <location>
        <begin position="165"/>
        <end position="177"/>
    </location>
</feature>
<proteinExistence type="predicted"/>
<feature type="compositionally biased region" description="Basic and acidic residues" evidence="1">
    <location>
        <begin position="436"/>
        <end position="449"/>
    </location>
</feature>
<dbReference type="AlphaFoldDB" id="A0A821Y4X0"/>
<accession>A0A821Y4X0</accession>
<feature type="compositionally biased region" description="Basic residues" evidence="1">
    <location>
        <begin position="178"/>
        <end position="198"/>
    </location>
</feature>
<protein>
    <submittedName>
        <fullName evidence="2">Uncharacterized protein</fullName>
    </submittedName>
</protein>
<name>A0A821Y4X0_9NEOP</name>
<feature type="region of interest" description="Disordered" evidence="1">
    <location>
        <begin position="21"/>
        <end position="47"/>
    </location>
</feature>
<comment type="caution">
    <text evidence="2">The sequence shown here is derived from an EMBL/GenBank/DDBJ whole genome shotgun (WGS) entry which is preliminary data.</text>
</comment>
<feature type="compositionally biased region" description="Polar residues" evidence="1">
    <location>
        <begin position="399"/>
        <end position="418"/>
    </location>
</feature>
<reference evidence="2" key="1">
    <citation type="submission" date="2021-02" db="EMBL/GenBank/DDBJ databases">
        <authorList>
            <person name="Steward A R."/>
        </authorList>
    </citation>
    <scope>NUCLEOTIDE SEQUENCE</scope>
</reference>
<evidence type="ECO:0000256" key="1">
    <source>
        <dbReference type="SAM" id="MobiDB-lite"/>
    </source>
</evidence>
<feature type="region of interest" description="Disordered" evidence="1">
    <location>
        <begin position="165"/>
        <end position="215"/>
    </location>
</feature>
<dbReference type="OrthoDB" id="7367897at2759"/>
<feature type="compositionally biased region" description="Basic residues" evidence="1">
    <location>
        <begin position="420"/>
        <end position="435"/>
    </location>
</feature>
<organism evidence="2 3">
    <name type="scientific">Pieris macdunnoughi</name>
    <dbReference type="NCBI Taxonomy" id="345717"/>
    <lineage>
        <taxon>Eukaryota</taxon>
        <taxon>Metazoa</taxon>
        <taxon>Ecdysozoa</taxon>
        <taxon>Arthropoda</taxon>
        <taxon>Hexapoda</taxon>
        <taxon>Insecta</taxon>
        <taxon>Pterygota</taxon>
        <taxon>Neoptera</taxon>
        <taxon>Endopterygota</taxon>
        <taxon>Lepidoptera</taxon>
        <taxon>Glossata</taxon>
        <taxon>Ditrysia</taxon>
        <taxon>Papilionoidea</taxon>
        <taxon>Pieridae</taxon>
        <taxon>Pierinae</taxon>
        <taxon>Pieris</taxon>
    </lineage>
</organism>
<evidence type="ECO:0000313" key="2">
    <source>
        <dbReference type="EMBL" id="CAF4953084.1"/>
    </source>
</evidence>
<dbReference type="EMBL" id="CAJOBZ010000075">
    <property type="protein sequence ID" value="CAF4953084.1"/>
    <property type="molecule type" value="Genomic_DNA"/>
</dbReference>
<evidence type="ECO:0000313" key="3">
    <source>
        <dbReference type="Proteomes" id="UP000663880"/>
    </source>
</evidence>
<keyword evidence="3" id="KW-1185">Reference proteome</keyword>